<evidence type="ECO:0000313" key="3">
    <source>
        <dbReference type="EMBL" id="QYZ80358.1"/>
    </source>
</evidence>
<proteinExistence type="predicted"/>
<keyword evidence="4" id="KW-1185">Reference proteome</keyword>
<dbReference type="AlphaFoldDB" id="A0A8G1A4M3"/>
<feature type="domain" description="Fe/B12 periplasmic-binding" evidence="2">
    <location>
        <begin position="41"/>
        <end position="325"/>
    </location>
</feature>
<dbReference type="PROSITE" id="PS50983">
    <property type="entry name" value="FE_B12_PBP"/>
    <property type="match status" value="1"/>
</dbReference>
<reference evidence="3" key="2">
    <citation type="submission" date="2019-03" db="EMBL/GenBank/DDBJ databases">
        <authorList>
            <person name="Chen S.-C."/>
            <person name="Wu S.-Y."/>
            <person name="Lai M.-C."/>
        </authorList>
    </citation>
    <scope>NUCLEOTIDE SEQUENCE</scope>
    <source>
        <strain evidence="3">ML15</strain>
    </source>
</reference>
<dbReference type="EMBL" id="CP037968">
    <property type="protein sequence ID" value="QYZ80358.1"/>
    <property type="molecule type" value="Genomic_DNA"/>
</dbReference>
<dbReference type="InterPro" id="IPR002491">
    <property type="entry name" value="ABC_transptr_periplasmic_BD"/>
</dbReference>
<feature type="compositionally biased region" description="Polar residues" evidence="1">
    <location>
        <begin position="10"/>
        <end position="20"/>
    </location>
</feature>
<dbReference type="SUPFAM" id="SSF53807">
    <property type="entry name" value="Helical backbone' metal receptor"/>
    <property type="match status" value="1"/>
</dbReference>
<dbReference type="Pfam" id="PF01497">
    <property type="entry name" value="Peripla_BP_2"/>
    <property type="match status" value="1"/>
</dbReference>
<dbReference type="InterPro" id="IPR050902">
    <property type="entry name" value="ABC_Transporter_SBP"/>
</dbReference>
<reference evidence="3" key="1">
    <citation type="journal article" date="2005" name="Int. J. Syst. Evol. Microbiol.">
        <title>Methanofollis formosanus sp. nov., isolated from a fish pond.</title>
        <authorList>
            <person name="Wu S.Y."/>
            <person name="Chen S.C."/>
            <person name="Lai M.C."/>
        </authorList>
    </citation>
    <scope>NUCLEOTIDE SEQUENCE</scope>
    <source>
        <strain evidence="3">ML15</strain>
    </source>
</reference>
<evidence type="ECO:0000259" key="2">
    <source>
        <dbReference type="PROSITE" id="PS50983"/>
    </source>
</evidence>
<gene>
    <name evidence="3" type="ORF">E2N92_01420</name>
</gene>
<dbReference type="Proteomes" id="UP000826709">
    <property type="component" value="Chromosome"/>
</dbReference>
<sequence length="365" mass="40080">MAGCTGTQGGATVQDNPSAPETVTITDGAGRTVTVPTTVEHVVCSGAGSLRYLTYLGAQDRIVGVDDIEKREQSMDARPYFLANPQFKDYPLIGEFRGHDDPEKILALQPDVIFKTYSTSGYDPEELQQKTGIPVVVLNYGDLSFHRDDFYQSLRTMGKVLGTDDRAEEVIAFFDERIADLDTRTKDVPDSEKTRAYVGGIAYAGPHGLQSTETSYAPFCFVNAVNVAYDTSKGPDEQLKSGTPVAKEKILEWDPEIIFVDLSTLQLTDGSNAIGELKNDPSYAGLSAKKNGEVYGVLPYNWYTQNHGSVLADAYYVGKVLYPDQFADVDPAAEADEIYTFLVKKPVFGEMNDGFQQMAFTKLDI</sequence>
<dbReference type="CDD" id="cd01147">
    <property type="entry name" value="HemV-2"/>
    <property type="match status" value="1"/>
</dbReference>
<feature type="region of interest" description="Disordered" evidence="1">
    <location>
        <begin position="1"/>
        <end position="20"/>
    </location>
</feature>
<organism evidence="3 4">
    <name type="scientific">Methanofollis formosanus</name>
    <dbReference type="NCBI Taxonomy" id="299308"/>
    <lineage>
        <taxon>Archaea</taxon>
        <taxon>Methanobacteriati</taxon>
        <taxon>Methanobacteriota</taxon>
        <taxon>Stenosarchaea group</taxon>
        <taxon>Methanomicrobia</taxon>
        <taxon>Methanomicrobiales</taxon>
        <taxon>Methanomicrobiaceae</taxon>
        <taxon>Methanofollis</taxon>
    </lineage>
</organism>
<dbReference type="Gene3D" id="3.40.50.1980">
    <property type="entry name" value="Nitrogenase molybdenum iron protein domain"/>
    <property type="match status" value="2"/>
</dbReference>
<accession>A0A8G1A4M3</accession>
<dbReference type="PANTHER" id="PTHR30535:SF34">
    <property type="entry name" value="MOLYBDATE-BINDING PROTEIN MOLA"/>
    <property type="match status" value="1"/>
</dbReference>
<name>A0A8G1A4M3_9EURY</name>
<protein>
    <submittedName>
        <fullName evidence="3">Iron ABC transporter substrate-binding protein</fullName>
    </submittedName>
</protein>
<dbReference type="KEGG" id="mfk:E2N92_01420"/>
<dbReference type="PANTHER" id="PTHR30535">
    <property type="entry name" value="VITAMIN B12-BINDING PROTEIN"/>
    <property type="match status" value="1"/>
</dbReference>
<evidence type="ECO:0000256" key="1">
    <source>
        <dbReference type="SAM" id="MobiDB-lite"/>
    </source>
</evidence>
<evidence type="ECO:0000313" key="4">
    <source>
        <dbReference type="Proteomes" id="UP000826709"/>
    </source>
</evidence>